<gene>
    <name evidence="1" type="ORF">HNR73_002270</name>
</gene>
<reference evidence="1 2" key="1">
    <citation type="submission" date="2020-08" db="EMBL/GenBank/DDBJ databases">
        <title>Genomic Encyclopedia of Type Strains, Phase IV (KMG-IV): sequencing the most valuable type-strain genomes for metagenomic binning, comparative biology and taxonomic classification.</title>
        <authorList>
            <person name="Goeker M."/>
        </authorList>
    </citation>
    <scope>NUCLEOTIDE SEQUENCE [LARGE SCALE GENOMIC DNA]</scope>
    <source>
        <strain evidence="1 2">YIM 65646</strain>
    </source>
</reference>
<dbReference type="SUPFAM" id="SSF49899">
    <property type="entry name" value="Concanavalin A-like lectins/glucanases"/>
    <property type="match status" value="1"/>
</dbReference>
<proteinExistence type="predicted"/>
<organism evidence="1 2">
    <name type="scientific">Phytomonospora endophytica</name>
    <dbReference type="NCBI Taxonomy" id="714109"/>
    <lineage>
        <taxon>Bacteria</taxon>
        <taxon>Bacillati</taxon>
        <taxon>Actinomycetota</taxon>
        <taxon>Actinomycetes</taxon>
        <taxon>Micromonosporales</taxon>
        <taxon>Micromonosporaceae</taxon>
        <taxon>Phytomonospora</taxon>
    </lineage>
</organism>
<protein>
    <submittedName>
        <fullName evidence="1">Uncharacterized protein</fullName>
    </submittedName>
</protein>
<comment type="caution">
    <text evidence="1">The sequence shown here is derived from an EMBL/GenBank/DDBJ whole genome shotgun (WGS) entry which is preliminary data.</text>
</comment>
<evidence type="ECO:0000313" key="1">
    <source>
        <dbReference type="EMBL" id="MBB6034420.1"/>
    </source>
</evidence>
<dbReference type="Proteomes" id="UP000548476">
    <property type="component" value="Unassembled WGS sequence"/>
</dbReference>
<dbReference type="AlphaFoldDB" id="A0A841FR33"/>
<name>A0A841FR33_9ACTN</name>
<dbReference type="RefSeq" id="WP_184787278.1">
    <property type="nucleotide sequence ID" value="NZ_BONT01000045.1"/>
</dbReference>
<keyword evidence="2" id="KW-1185">Reference proteome</keyword>
<accession>A0A841FR33</accession>
<dbReference type="EMBL" id="JACHGT010000004">
    <property type="protein sequence ID" value="MBB6034420.1"/>
    <property type="molecule type" value="Genomic_DNA"/>
</dbReference>
<evidence type="ECO:0000313" key="2">
    <source>
        <dbReference type="Proteomes" id="UP000548476"/>
    </source>
</evidence>
<sequence length="254" mass="26415">MVGYGWKTRFLRRGLAYAVIVTAVLVAGAGQAVPAAELVLTFDGVPSGQSERGPWREGCFTDGGSALRACIRTADGGSISRTVHRTSGNDSPAVTFPAPGDGTAILYIRHTARLNPESRDFVIAAMIDLTSTERGTGSNLVQKGHFDTSGGQWKLQVDDGVPSCRIAGSRDGRKVSAMVSGPSIAGLGWVSLRCERSGSSLTISVDGGDPVKAGGNASMNIANDAEVTIGGRVTGAADNDQLHGDLDRVMIDIR</sequence>
<dbReference type="Gene3D" id="2.60.120.200">
    <property type="match status" value="1"/>
</dbReference>
<dbReference type="InterPro" id="IPR013320">
    <property type="entry name" value="ConA-like_dom_sf"/>
</dbReference>